<keyword evidence="5" id="KW-0597">Phosphoprotein</keyword>
<reference evidence="22 23" key="1">
    <citation type="submission" date="2024-11" db="EMBL/GenBank/DDBJ databases">
        <title>Chromosome-level genome assembly of Eucalyptus globulus Labill. provides insights into its genome evolution.</title>
        <authorList>
            <person name="Li X."/>
        </authorList>
    </citation>
    <scope>NUCLEOTIDE SEQUENCE [LARGE SCALE GENOMIC DNA]</scope>
    <source>
        <strain evidence="22">CL2024</strain>
        <tissue evidence="22">Fresh tender leaves</tissue>
    </source>
</reference>
<dbReference type="InterPro" id="IPR001611">
    <property type="entry name" value="Leu-rich_rpt"/>
</dbReference>
<feature type="transmembrane region" description="Helical" evidence="19">
    <location>
        <begin position="613"/>
        <end position="635"/>
    </location>
</feature>
<dbReference type="EMBL" id="JBJKBG010000003">
    <property type="protein sequence ID" value="KAL3746565.1"/>
    <property type="molecule type" value="Genomic_DNA"/>
</dbReference>
<keyword evidence="10" id="KW-0677">Repeat</keyword>
<dbReference type="PANTHER" id="PTHR48006">
    <property type="entry name" value="LEUCINE-RICH REPEAT-CONTAINING PROTEIN DDB_G0281931-RELATED"/>
    <property type="match status" value="1"/>
</dbReference>
<dbReference type="PANTHER" id="PTHR48006:SF98">
    <property type="entry name" value="MALECTIN DOMAIN-CONTAINING PROTEIN"/>
    <property type="match status" value="1"/>
</dbReference>
<keyword evidence="7" id="KW-0808">Transferase</keyword>
<proteinExistence type="inferred from homology"/>
<comment type="subcellular location">
    <subcellularLocation>
        <location evidence="1">Membrane</location>
        <topology evidence="1">Single-pass type I membrane protein</topology>
    </subcellularLocation>
</comment>
<dbReference type="InterPro" id="IPR021720">
    <property type="entry name" value="Malectin_dom"/>
</dbReference>
<comment type="caution">
    <text evidence="22">The sequence shown here is derived from an EMBL/GenBank/DDBJ whole genome shotgun (WGS) entry which is preliminary data.</text>
</comment>
<evidence type="ECO:0000256" key="4">
    <source>
        <dbReference type="ARBA" id="ARBA00022527"/>
    </source>
</evidence>
<evidence type="ECO:0000256" key="10">
    <source>
        <dbReference type="ARBA" id="ARBA00022737"/>
    </source>
</evidence>
<keyword evidence="13 19" id="KW-1133">Transmembrane helix</keyword>
<evidence type="ECO:0000256" key="16">
    <source>
        <dbReference type="ARBA" id="ARBA00023180"/>
    </source>
</evidence>
<keyword evidence="11" id="KW-0547">Nucleotide-binding</keyword>
<dbReference type="FunFam" id="2.60.120.430:FF:000004">
    <property type="entry name" value="Putative leucine-rich repeat receptor-like serine/threonine-protein kinase"/>
    <property type="match status" value="1"/>
</dbReference>
<evidence type="ECO:0000256" key="9">
    <source>
        <dbReference type="ARBA" id="ARBA00022729"/>
    </source>
</evidence>
<feature type="chain" id="PRO_5044872984" description="non-specific serine/threonine protein kinase" evidence="20">
    <location>
        <begin position="20"/>
        <end position="655"/>
    </location>
</feature>
<comment type="catalytic activity">
    <reaction evidence="17">
        <text>L-threonyl-[protein] + ATP = O-phospho-L-threonyl-[protein] + ADP + H(+)</text>
        <dbReference type="Rhea" id="RHEA:46608"/>
        <dbReference type="Rhea" id="RHEA-COMP:11060"/>
        <dbReference type="Rhea" id="RHEA-COMP:11605"/>
        <dbReference type="ChEBI" id="CHEBI:15378"/>
        <dbReference type="ChEBI" id="CHEBI:30013"/>
        <dbReference type="ChEBI" id="CHEBI:30616"/>
        <dbReference type="ChEBI" id="CHEBI:61977"/>
        <dbReference type="ChEBI" id="CHEBI:456216"/>
        <dbReference type="EC" id="2.7.11.1"/>
    </reaction>
</comment>
<evidence type="ECO:0000256" key="8">
    <source>
        <dbReference type="ARBA" id="ARBA00022692"/>
    </source>
</evidence>
<dbReference type="Proteomes" id="UP001634007">
    <property type="component" value="Unassembled WGS sequence"/>
</dbReference>
<keyword evidence="4" id="KW-0418">Kinase</keyword>
<evidence type="ECO:0000256" key="14">
    <source>
        <dbReference type="ARBA" id="ARBA00023136"/>
    </source>
</evidence>
<dbReference type="Gene3D" id="3.80.10.10">
    <property type="entry name" value="Ribonuclease Inhibitor"/>
    <property type="match status" value="2"/>
</dbReference>
<dbReference type="EC" id="2.7.11.1" evidence="3"/>
<evidence type="ECO:0000256" key="17">
    <source>
        <dbReference type="ARBA" id="ARBA00047899"/>
    </source>
</evidence>
<evidence type="ECO:0000256" key="19">
    <source>
        <dbReference type="SAM" id="Phobius"/>
    </source>
</evidence>
<evidence type="ECO:0000256" key="3">
    <source>
        <dbReference type="ARBA" id="ARBA00012513"/>
    </source>
</evidence>
<comment type="catalytic activity">
    <reaction evidence="18">
        <text>L-seryl-[protein] + ATP = O-phospho-L-seryl-[protein] + ADP + H(+)</text>
        <dbReference type="Rhea" id="RHEA:17989"/>
        <dbReference type="Rhea" id="RHEA-COMP:9863"/>
        <dbReference type="Rhea" id="RHEA-COMP:11604"/>
        <dbReference type="ChEBI" id="CHEBI:15378"/>
        <dbReference type="ChEBI" id="CHEBI:29999"/>
        <dbReference type="ChEBI" id="CHEBI:30616"/>
        <dbReference type="ChEBI" id="CHEBI:83421"/>
        <dbReference type="ChEBI" id="CHEBI:456216"/>
        <dbReference type="EC" id="2.7.11.1"/>
    </reaction>
</comment>
<dbReference type="InterPro" id="IPR032675">
    <property type="entry name" value="LRR_dom_sf"/>
</dbReference>
<dbReference type="FunFam" id="3.80.10.10:FF:000041">
    <property type="entry name" value="LRR receptor-like serine/threonine-protein kinase ERECTA"/>
    <property type="match status" value="1"/>
</dbReference>
<evidence type="ECO:0000256" key="5">
    <source>
        <dbReference type="ARBA" id="ARBA00022553"/>
    </source>
</evidence>
<dbReference type="SUPFAM" id="SSF52058">
    <property type="entry name" value="L domain-like"/>
    <property type="match status" value="1"/>
</dbReference>
<dbReference type="GO" id="GO:0016020">
    <property type="term" value="C:membrane"/>
    <property type="evidence" value="ECO:0007669"/>
    <property type="project" value="UniProtKB-SubCell"/>
</dbReference>
<evidence type="ECO:0000313" key="22">
    <source>
        <dbReference type="EMBL" id="KAL3746565.1"/>
    </source>
</evidence>
<keyword evidence="6" id="KW-0433">Leucine-rich repeat</keyword>
<keyword evidence="23" id="KW-1185">Reference proteome</keyword>
<dbReference type="Pfam" id="PF11721">
    <property type="entry name" value="Malectin"/>
    <property type="match status" value="1"/>
</dbReference>
<keyword evidence="8 19" id="KW-0812">Transmembrane</keyword>
<dbReference type="GO" id="GO:0005524">
    <property type="term" value="F:ATP binding"/>
    <property type="evidence" value="ECO:0007669"/>
    <property type="project" value="UniProtKB-KW"/>
</dbReference>
<keyword evidence="4" id="KW-0723">Serine/threonine-protein kinase</keyword>
<keyword evidence="15" id="KW-0675">Receptor</keyword>
<evidence type="ECO:0000256" key="2">
    <source>
        <dbReference type="ARBA" id="ARBA00009592"/>
    </source>
</evidence>
<evidence type="ECO:0000256" key="11">
    <source>
        <dbReference type="ARBA" id="ARBA00022741"/>
    </source>
</evidence>
<keyword evidence="16" id="KW-0325">Glycoprotein</keyword>
<evidence type="ECO:0000256" key="18">
    <source>
        <dbReference type="ARBA" id="ARBA00048679"/>
    </source>
</evidence>
<feature type="signal peptide" evidence="20">
    <location>
        <begin position="1"/>
        <end position="19"/>
    </location>
</feature>
<evidence type="ECO:0000256" key="6">
    <source>
        <dbReference type="ARBA" id="ARBA00022614"/>
    </source>
</evidence>
<evidence type="ECO:0000256" key="1">
    <source>
        <dbReference type="ARBA" id="ARBA00004479"/>
    </source>
</evidence>
<keyword evidence="12" id="KW-0067">ATP-binding</keyword>
<dbReference type="Pfam" id="PF00560">
    <property type="entry name" value="LRR_1"/>
    <property type="match status" value="3"/>
</dbReference>
<evidence type="ECO:0000256" key="12">
    <source>
        <dbReference type="ARBA" id="ARBA00022840"/>
    </source>
</evidence>
<evidence type="ECO:0000256" key="13">
    <source>
        <dbReference type="ARBA" id="ARBA00022989"/>
    </source>
</evidence>
<protein>
    <recommendedName>
        <fullName evidence="3">non-specific serine/threonine protein kinase</fullName>
        <ecNumber evidence="3">2.7.11.1</ecNumber>
    </recommendedName>
</protein>
<evidence type="ECO:0000259" key="21">
    <source>
        <dbReference type="Pfam" id="PF11721"/>
    </source>
</evidence>
<dbReference type="InterPro" id="IPR051824">
    <property type="entry name" value="LRR_Rcpt-Like_S/T_Kinase"/>
</dbReference>
<name>A0ABD3LE80_EUCGL</name>
<evidence type="ECO:0000256" key="20">
    <source>
        <dbReference type="SAM" id="SignalP"/>
    </source>
</evidence>
<dbReference type="GO" id="GO:0004674">
    <property type="term" value="F:protein serine/threonine kinase activity"/>
    <property type="evidence" value="ECO:0007669"/>
    <property type="project" value="UniProtKB-KW"/>
</dbReference>
<dbReference type="FunFam" id="3.80.10.10:FF:001380">
    <property type="entry name" value="Os05g0256100 protein"/>
    <property type="match status" value="1"/>
</dbReference>
<evidence type="ECO:0000313" key="23">
    <source>
        <dbReference type="Proteomes" id="UP001634007"/>
    </source>
</evidence>
<keyword evidence="14 19" id="KW-0472">Membrane</keyword>
<keyword evidence="9 20" id="KW-0732">Signal</keyword>
<sequence>MGVLALSMLVLCVIQVVAAQKTTDPNEGAALKKIIEHWNLGSSLNSTVDPCTQNASWAPDTANPRVSCDCSGNVCHITHLKIYALDISGQIPSELFELKELTDLNLAQNVLSGPIPPQFEQLSNMQYLSLGINNLTGQVPPELGNMTKLLSLSFSSNNLSGPLPMELGKLTALEQLYIDSSGVSGPIPQDLANLKSLRKLWASDNLFTGKLPEFFGTLTELVDLRFEGTSLEGPIPDSFGALTKLENLIIGDLVGDDSSLDFLRNQTSLSVLSLRSCQLSGQIPDIIGTFSQLKYLDLSFNKLEGTIPDSFQGFTKLQFLFLGNNNLTGPLPANIVSQSLTALDVSFNPLSGNLPVNVDMSGYSMNFVGTSINADYLADRKALEMLSCLEAGTECANKAKSTSFSVNCGGTEQTSAASMKYDDDSKTLEAASVYMSSDRQWGISNSGYFIFTSNGPQYIVKTDSQITGTLESELYKTARVSASSLRYYGLGLKNGKYSVQLHFAEIKMEDDDSRSWKGLGRRVFDVYIQGERVLQDFDIRKQAGGSNRALVRTFDTNVTNTVLDVHFRWAGKGTCCIPSQSTYGPLVSAISASQVSGVDGTSSDDNKKRVGKIVGIAFGCAAGLVIVSSAFYLWWAREAPTGQMRVHTGSPKRVE</sequence>
<feature type="domain" description="Malectin" evidence="21">
    <location>
        <begin position="403"/>
        <end position="590"/>
    </location>
</feature>
<dbReference type="Pfam" id="PF13855">
    <property type="entry name" value="LRR_8"/>
    <property type="match status" value="1"/>
</dbReference>
<dbReference type="AlphaFoldDB" id="A0ABD3LE80"/>
<dbReference type="Gene3D" id="2.60.120.430">
    <property type="entry name" value="Galactose-binding lectin"/>
    <property type="match status" value="1"/>
</dbReference>
<evidence type="ECO:0000256" key="15">
    <source>
        <dbReference type="ARBA" id="ARBA00023170"/>
    </source>
</evidence>
<accession>A0ABD3LE80</accession>
<comment type="similarity">
    <text evidence="2">Belongs to the RLP family.</text>
</comment>
<evidence type="ECO:0000256" key="7">
    <source>
        <dbReference type="ARBA" id="ARBA00022679"/>
    </source>
</evidence>
<gene>
    <name evidence="22" type="ORF">ACJRO7_015515</name>
</gene>
<organism evidence="22 23">
    <name type="scientific">Eucalyptus globulus</name>
    <name type="common">Tasmanian blue gum</name>
    <dbReference type="NCBI Taxonomy" id="34317"/>
    <lineage>
        <taxon>Eukaryota</taxon>
        <taxon>Viridiplantae</taxon>
        <taxon>Streptophyta</taxon>
        <taxon>Embryophyta</taxon>
        <taxon>Tracheophyta</taxon>
        <taxon>Spermatophyta</taxon>
        <taxon>Magnoliopsida</taxon>
        <taxon>eudicotyledons</taxon>
        <taxon>Gunneridae</taxon>
        <taxon>Pentapetalae</taxon>
        <taxon>rosids</taxon>
        <taxon>malvids</taxon>
        <taxon>Myrtales</taxon>
        <taxon>Myrtaceae</taxon>
        <taxon>Myrtoideae</taxon>
        <taxon>Eucalypteae</taxon>
        <taxon>Eucalyptus</taxon>
    </lineage>
</organism>